<sequence>MLSSLLVVLSTFTAIIIVIVLFLENKRNGDSKEYQTLLYFSLIFFINTTMHICILVWAVNGILIKNARLINRESQSTISDERSPRH</sequence>
<organism evidence="2 3">
    <name type="scientific">Gnathostoma spinigerum</name>
    <dbReference type="NCBI Taxonomy" id="75299"/>
    <lineage>
        <taxon>Eukaryota</taxon>
        <taxon>Metazoa</taxon>
        <taxon>Ecdysozoa</taxon>
        <taxon>Nematoda</taxon>
        <taxon>Chromadorea</taxon>
        <taxon>Rhabditida</taxon>
        <taxon>Spirurina</taxon>
        <taxon>Gnathostomatomorpha</taxon>
        <taxon>Gnathostomatoidea</taxon>
        <taxon>Gnathostomatidae</taxon>
        <taxon>Gnathostoma</taxon>
    </lineage>
</organism>
<accession>A0ABD6EHG7</accession>
<dbReference type="Proteomes" id="UP001608902">
    <property type="component" value="Unassembled WGS sequence"/>
</dbReference>
<proteinExistence type="predicted"/>
<comment type="caution">
    <text evidence="2">The sequence shown here is derived from an EMBL/GenBank/DDBJ whole genome shotgun (WGS) entry which is preliminary data.</text>
</comment>
<dbReference type="EMBL" id="JBGFUD010004096">
    <property type="protein sequence ID" value="MFH4979353.1"/>
    <property type="molecule type" value="Genomic_DNA"/>
</dbReference>
<keyword evidence="1" id="KW-0812">Transmembrane</keyword>
<keyword evidence="1" id="KW-1133">Transmembrane helix</keyword>
<dbReference type="AlphaFoldDB" id="A0ABD6EHG7"/>
<protein>
    <submittedName>
        <fullName evidence="2">Uncharacterized protein</fullName>
    </submittedName>
</protein>
<keyword evidence="1" id="KW-0472">Membrane</keyword>
<feature type="transmembrane region" description="Helical" evidence="1">
    <location>
        <begin position="36"/>
        <end position="59"/>
    </location>
</feature>
<reference evidence="2 3" key="1">
    <citation type="submission" date="2024-08" db="EMBL/GenBank/DDBJ databases">
        <title>Gnathostoma spinigerum genome.</title>
        <authorList>
            <person name="Gonzalez-Bertolin B."/>
            <person name="Monzon S."/>
            <person name="Zaballos A."/>
            <person name="Jimenez P."/>
            <person name="Dekumyoy P."/>
            <person name="Varona S."/>
            <person name="Cuesta I."/>
            <person name="Sumanam S."/>
            <person name="Adisakwattana P."/>
            <person name="Gasser R.B."/>
            <person name="Hernandez-Gonzalez A."/>
            <person name="Young N.D."/>
            <person name="Perteguer M.J."/>
        </authorList>
    </citation>
    <scope>NUCLEOTIDE SEQUENCE [LARGE SCALE GENOMIC DNA]</scope>
    <source>
        <strain evidence="2">AL3</strain>
        <tissue evidence="2">Liver</tissue>
    </source>
</reference>
<evidence type="ECO:0000313" key="3">
    <source>
        <dbReference type="Proteomes" id="UP001608902"/>
    </source>
</evidence>
<evidence type="ECO:0000256" key="1">
    <source>
        <dbReference type="SAM" id="Phobius"/>
    </source>
</evidence>
<keyword evidence="3" id="KW-1185">Reference proteome</keyword>
<feature type="transmembrane region" description="Helical" evidence="1">
    <location>
        <begin position="6"/>
        <end position="24"/>
    </location>
</feature>
<evidence type="ECO:0000313" key="2">
    <source>
        <dbReference type="EMBL" id="MFH4979353.1"/>
    </source>
</evidence>
<gene>
    <name evidence="2" type="ORF">AB6A40_006062</name>
</gene>
<name>A0ABD6EHG7_9BILA</name>